<evidence type="ECO:0000313" key="2">
    <source>
        <dbReference type="Proteomes" id="UP000886998"/>
    </source>
</evidence>
<dbReference type="OrthoDB" id="8028980at2759"/>
<proteinExistence type="predicted"/>
<evidence type="ECO:0008006" key="3">
    <source>
        <dbReference type="Google" id="ProtNLM"/>
    </source>
</evidence>
<reference evidence="1" key="1">
    <citation type="submission" date="2020-08" db="EMBL/GenBank/DDBJ databases">
        <title>Multicomponent nature underlies the extraordinary mechanical properties of spider dragline silk.</title>
        <authorList>
            <person name="Kono N."/>
            <person name="Nakamura H."/>
            <person name="Mori M."/>
            <person name="Yoshida Y."/>
            <person name="Ohtoshi R."/>
            <person name="Malay A.D."/>
            <person name="Moran D.A.P."/>
            <person name="Tomita M."/>
            <person name="Numata K."/>
            <person name="Arakawa K."/>
        </authorList>
    </citation>
    <scope>NUCLEOTIDE SEQUENCE</scope>
</reference>
<accession>A0A8X6Y0H7</accession>
<comment type="caution">
    <text evidence="1">The sequence shown here is derived from an EMBL/GenBank/DDBJ whole genome shotgun (WGS) entry which is preliminary data.</text>
</comment>
<organism evidence="1 2">
    <name type="scientific">Trichonephila inaurata madagascariensis</name>
    <dbReference type="NCBI Taxonomy" id="2747483"/>
    <lineage>
        <taxon>Eukaryota</taxon>
        <taxon>Metazoa</taxon>
        <taxon>Ecdysozoa</taxon>
        <taxon>Arthropoda</taxon>
        <taxon>Chelicerata</taxon>
        <taxon>Arachnida</taxon>
        <taxon>Araneae</taxon>
        <taxon>Araneomorphae</taxon>
        <taxon>Entelegynae</taxon>
        <taxon>Araneoidea</taxon>
        <taxon>Nephilidae</taxon>
        <taxon>Trichonephila</taxon>
        <taxon>Trichonephila inaurata</taxon>
    </lineage>
</organism>
<protein>
    <recommendedName>
        <fullName evidence="3">Transposase</fullName>
    </recommendedName>
</protein>
<name>A0A8X6Y0H7_9ARAC</name>
<dbReference type="Proteomes" id="UP000886998">
    <property type="component" value="Unassembled WGS sequence"/>
</dbReference>
<gene>
    <name evidence="1" type="ORF">TNIN_6801</name>
</gene>
<dbReference type="EMBL" id="BMAV01014171">
    <property type="protein sequence ID" value="GFY62371.1"/>
    <property type="molecule type" value="Genomic_DNA"/>
</dbReference>
<evidence type="ECO:0000313" key="1">
    <source>
        <dbReference type="EMBL" id="GFY62371.1"/>
    </source>
</evidence>
<dbReference type="AlphaFoldDB" id="A0A8X6Y0H7"/>
<keyword evidence="2" id="KW-1185">Reference proteome</keyword>
<sequence length="84" mass="9731">MCTALGATVVSYDTVKIWNRKFKNKDQNIQQAEQSGQTSDVEEEHLSELVEEMLCIQPRKELDVPLISVSRVLHHINLTYKFKQ</sequence>